<keyword evidence="2" id="KW-0472">Membrane</keyword>
<accession>A0AA88KHU0</accession>
<comment type="caution">
    <text evidence="3">The sequence shown here is derived from an EMBL/GenBank/DDBJ whole genome shotgun (WGS) entry which is preliminary data.</text>
</comment>
<evidence type="ECO:0000256" key="1">
    <source>
        <dbReference type="SAM" id="MobiDB-lite"/>
    </source>
</evidence>
<evidence type="ECO:0000313" key="3">
    <source>
        <dbReference type="EMBL" id="KAG2378178.1"/>
    </source>
</evidence>
<gene>
    <name evidence="3" type="ORF">C9374_008321</name>
</gene>
<dbReference type="EMBL" id="PYSW02000034">
    <property type="protein sequence ID" value="KAG2378178.1"/>
    <property type="molecule type" value="Genomic_DNA"/>
</dbReference>
<evidence type="ECO:0000256" key="2">
    <source>
        <dbReference type="SAM" id="Phobius"/>
    </source>
</evidence>
<sequence length="256" mass="29529">MLVSMLDHCHQQHNSNPQPTMTNGLENWLHDSSSMTSGSQSHNTFIMVIQHLLFSIWLIILSLYLIVLALWFARKIRRSKLLRSIPTTNHCKDMFNNTSMNPNMTCNSSFVNTNDTTMRMSSSPSTTTRDSSFKQQQQPTTQENSETILCYLHPDFYTTPTSSNEKIGRFSAQFSIAFNVVTKDNKSNKYLEGLFTQTHADHLDDVLTFDTHTPRNESSYFIPSHTCRTSTSRFCMACLRDVLQRYRFPYFLPHAV</sequence>
<name>A0AA88KHU0_NAELO</name>
<reference evidence="3 4" key="1">
    <citation type="journal article" date="2018" name="BMC Genomics">
        <title>The genome of Naegleria lovaniensis, the basis for a comparative approach to unravel pathogenicity factors of the human pathogenic amoeba N. fowleri.</title>
        <authorList>
            <person name="Liechti N."/>
            <person name="Schurch N."/>
            <person name="Bruggmann R."/>
            <person name="Wittwer M."/>
        </authorList>
    </citation>
    <scope>NUCLEOTIDE SEQUENCE [LARGE SCALE GENOMIC DNA]</scope>
    <source>
        <strain evidence="3 4">ATCC 30569</strain>
    </source>
</reference>
<feature type="compositionally biased region" description="Polar residues" evidence="1">
    <location>
        <begin position="133"/>
        <end position="144"/>
    </location>
</feature>
<dbReference type="GeneID" id="68100775"/>
<organism evidence="3 4">
    <name type="scientific">Naegleria lovaniensis</name>
    <name type="common">Amoeba</name>
    <dbReference type="NCBI Taxonomy" id="51637"/>
    <lineage>
        <taxon>Eukaryota</taxon>
        <taxon>Discoba</taxon>
        <taxon>Heterolobosea</taxon>
        <taxon>Tetramitia</taxon>
        <taxon>Eutetramitia</taxon>
        <taxon>Vahlkampfiidae</taxon>
        <taxon>Naegleria</taxon>
    </lineage>
</organism>
<feature type="region of interest" description="Disordered" evidence="1">
    <location>
        <begin position="117"/>
        <end position="144"/>
    </location>
</feature>
<proteinExistence type="predicted"/>
<protein>
    <submittedName>
        <fullName evidence="3">Uncharacterized protein</fullName>
    </submittedName>
</protein>
<keyword evidence="4" id="KW-1185">Reference proteome</keyword>
<dbReference type="RefSeq" id="XP_044545440.1">
    <property type="nucleotide sequence ID" value="XM_044698385.1"/>
</dbReference>
<evidence type="ECO:0000313" key="4">
    <source>
        <dbReference type="Proteomes" id="UP000816034"/>
    </source>
</evidence>
<keyword evidence="2" id="KW-1133">Transmembrane helix</keyword>
<dbReference type="Proteomes" id="UP000816034">
    <property type="component" value="Unassembled WGS sequence"/>
</dbReference>
<feature type="transmembrane region" description="Helical" evidence="2">
    <location>
        <begin position="45"/>
        <end position="73"/>
    </location>
</feature>
<feature type="compositionally biased region" description="Low complexity" evidence="1">
    <location>
        <begin position="117"/>
        <end position="130"/>
    </location>
</feature>
<dbReference type="AlphaFoldDB" id="A0AA88KHU0"/>
<keyword evidence="2" id="KW-0812">Transmembrane</keyword>